<dbReference type="RefSeq" id="WP_138157480.1">
    <property type="nucleotide sequence ID" value="NZ_CP039381.1"/>
</dbReference>
<feature type="transmembrane region" description="Helical" evidence="7">
    <location>
        <begin position="254"/>
        <end position="280"/>
    </location>
</feature>
<dbReference type="SUPFAM" id="SSF52540">
    <property type="entry name" value="P-loop containing nucleoside triphosphate hydrolases"/>
    <property type="match status" value="1"/>
</dbReference>
<evidence type="ECO:0000313" key="11">
    <source>
        <dbReference type="Proteomes" id="UP000301475"/>
    </source>
</evidence>
<keyword evidence="5 7" id="KW-1133">Transmembrane helix</keyword>
<dbReference type="KEGG" id="ruj:E5Z56_08955"/>
<dbReference type="Proteomes" id="UP000301475">
    <property type="component" value="Chromosome"/>
</dbReference>
<organism evidence="10 11">
    <name type="scientific">Ruminococcus bovis</name>
    <dbReference type="NCBI Taxonomy" id="2564099"/>
    <lineage>
        <taxon>Bacteria</taxon>
        <taxon>Bacillati</taxon>
        <taxon>Bacillota</taxon>
        <taxon>Clostridia</taxon>
        <taxon>Eubacteriales</taxon>
        <taxon>Oscillospiraceae</taxon>
        <taxon>Ruminococcus</taxon>
    </lineage>
</organism>
<dbReference type="PANTHER" id="PTHR43394">
    <property type="entry name" value="ATP-DEPENDENT PERMEASE MDL1, MITOCHONDRIAL"/>
    <property type="match status" value="1"/>
</dbReference>
<sequence length="584" mass="65027">MNTSTYKKKVNKTALRWILKKSKSQLPSIILLVVIYAILAIIGVYLAIASKYLVNAATGNDPSYANDPLSGVTHYGLIFGGIVCADIFFSVLQRIFVFRISAKLEISYKTDLFQQILEKEFADVSAYHSGELLNRLTSDISTITNAIVTIIPQLTYMIVKLAGVFIVLIQISIPFTMVFVVGGALALFVASLYRTKMKNFHKKGQETDGKVRSFLQEIIASLLLVKSFDIEDEVLKDAKDLQQKNYVIRRKRNTLSVISSSAFSFVFMLGYAFGLIWGAYNIVHGNITYGVLTEIIALVSQIQGPISGLTGIFPTYFAATASAERIMEIESLPQERKFNKSEINVENIYNNLKSINFDNITFSYGRDEVLSNTSLKINKGDFVAIMGITGIGKSTLMKLLMSVFNVSSGEIYLDLKDNKKLYIDKNSRKMFAYVPQGNFLLSGTIRDNLLIVSPNATDEEIHSSLKIACADFVDTLPSGLDTMLGERGIGLSEGQVQRLAIARAILTKSPILLLDECTSALDEETEKRLLQNLVNLQNKTCMIITHEKAALSICNKEVCIEDKKIIVKENKCEKEIFSKRKNSI</sequence>
<dbReference type="InterPro" id="IPR027417">
    <property type="entry name" value="P-loop_NTPase"/>
</dbReference>
<dbReference type="PANTHER" id="PTHR43394:SF1">
    <property type="entry name" value="ATP-BINDING CASSETTE SUB-FAMILY B MEMBER 10, MITOCHONDRIAL"/>
    <property type="match status" value="1"/>
</dbReference>
<evidence type="ECO:0000259" key="9">
    <source>
        <dbReference type="PROSITE" id="PS50929"/>
    </source>
</evidence>
<feature type="transmembrane region" description="Helical" evidence="7">
    <location>
        <begin position="143"/>
        <end position="169"/>
    </location>
</feature>
<keyword evidence="11" id="KW-1185">Reference proteome</keyword>
<evidence type="ECO:0000256" key="6">
    <source>
        <dbReference type="ARBA" id="ARBA00023136"/>
    </source>
</evidence>
<keyword evidence="4 10" id="KW-0067">ATP-binding</keyword>
<dbReference type="SMART" id="SM00382">
    <property type="entry name" value="AAA"/>
    <property type="match status" value="1"/>
</dbReference>
<dbReference type="Pfam" id="PF00005">
    <property type="entry name" value="ABC_tran"/>
    <property type="match status" value="1"/>
</dbReference>
<dbReference type="SUPFAM" id="SSF90123">
    <property type="entry name" value="ABC transporter transmembrane region"/>
    <property type="match status" value="1"/>
</dbReference>
<dbReference type="AlphaFoldDB" id="A0A4P8XXL1"/>
<evidence type="ECO:0000259" key="8">
    <source>
        <dbReference type="PROSITE" id="PS50893"/>
    </source>
</evidence>
<feature type="transmembrane region" description="Helical" evidence="7">
    <location>
        <begin position="29"/>
        <end position="54"/>
    </location>
</feature>
<feature type="domain" description="ABC transporter" evidence="8">
    <location>
        <begin position="355"/>
        <end position="584"/>
    </location>
</feature>
<feature type="transmembrane region" description="Helical" evidence="7">
    <location>
        <begin position="175"/>
        <end position="193"/>
    </location>
</feature>
<dbReference type="InterPro" id="IPR011527">
    <property type="entry name" value="ABC1_TM_dom"/>
</dbReference>
<evidence type="ECO:0000256" key="2">
    <source>
        <dbReference type="ARBA" id="ARBA00022692"/>
    </source>
</evidence>
<gene>
    <name evidence="10" type="ORF">E5Z56_08955</name>
</gene>
<evidence type="ECO:0000256" key="5">
    <source>
        <dbReference type="ARBA" id="ARBA00022989"/>
    </source>
</evidence>
<keyword evidence="2 7" id="KW-0812">Transmembrane</keyword>
<evidence type="ECO:0000256" key="4">
    <source>
        <dbReference type="ARBA" id="ARBA00022840"/>
    </source>
</evidence>
<feature type="transmembrane region" description="Helical" evidence="7">
    <location>
        <begin position="74"/>
        <end position="97"/>
    </location>
</feature>
<evidence type="ECO:0000313" key="10">
    <source>
        <dbReference type="EMBL" id="QCT07472.1"/>
    </source>
</evidence>
<dbReference type="OrthoDB" id="9762778at2"/>
<accession>A0A4P8XXL1</accession>
<dbReference type="Gene3D" id="3.40.50.300">
    <property type="entry name" value="P-loop containing nucleotide triphosphate hydrolases"/>
    <property type="match status" value="1"/>
</dbReference>
<keyword evidence="3" id="KW-0547">Nucleotide-binding</keyword>
<dbReference type="Gene3D" id="1.20.1560.10">
    <property type="entry name" value="ABC transporter type 1, transmembrane domain"/>
    <property type="match status" value="1"/>
</dbReference>
<dbReference type="InterPro" id="IPR039421">
    <property type="entry name" value="Type_1_exporter"/>
</dbReference>
<dbReference type="Pfam" id="PF00664">
    <property type="entry name" value="ABC_membrane"/>
    <property type="match status" value="1"/>
</dbReference>
<dbReference type="GO" id="GO:0005886">
    <property type="term" value="C:plasma membrane"/>
    <property type="evidence" value="ECO:0007669"/>
    <property type="project" value="UniProtKB-SubCell"/>
</dbReference>
<dbReference type="GO" id="GO:0005524">
    <property type="term" value="F:ATP binding"/>
    <property type="evidence" value="ECO:0007669"/>
    <property type="project" value="UniProtKB-KW"/>
</dbReference>
<evidence type="ECO:0000256" key="7">
    <source>
        <dbReference type="SAM" id="Phobius"/>
    </source>
</evidence>
<protein>
    <submittedName>
        <fullName evidence="10">ABC transporter ATP-binding protein</fullName>
    </submittedName>
</protein>
<evidence type="ECO:0000256" key="3">
    <source>
        <dbReference type="ARBA" id="ARBA00022741"/>
    </source>
</evidence>
<dbReference type="InterPro" id="IPR003439">
    <property type="entry name" value="ABC_transporter-like_ATP-bd"/>
</dbReference>
<dbReference type="GO" id="GO:0016887">
    <property type="term" value="F:ATP hydrolysis activity"/>
    <property type="evidence" value="ECO:0007669"/>
    <property type="project" value="InterPro"/>
</dbReference>
<dbReference type="CDD" id="cd07346">
    <property type="entry name" value="ABC_6TM_exporters"/>
    <property type="match status" value="1"/>
</dbReference>
<feature type="domain" description="ABC transmembrane type-1" evidence="9">
    <location>
        <begin position="30"/>
        <end position="318"/>
    </location>
</feature>
<evidence type="ECO:0000256" key="1">
    <source>
        <dbReference type="ARBA" id="ARBA00004651"/>
    </source>
</evidence>
<dbReference type="EMBL" id="CP039381">
    <property type="protein sequence ID" value="QCT07472.1"/>
    <property type="molecule type" value="Genomic_DNA"/>
</dbReference>
<dbReference type="InterPro" id="IPR003593">
    <property type="entry name" value="AAA+_ATPase"/>
</dbReference>
<proteinExistence type="predicted"/>
<keyword evidence="6 7" id="KW-0472">Membrane</keyword>
<name>A0A4P8XXL1_9FIRM</name>
<dbReference type="InterPro" id="IPR036640">
    <property type="entry name" value="ABC1_TM_sf"/>
</dbReference>
<comment type="subcellular location">
    <subcellularLocation>
        <location evidence="1">Cell membrane</location>
        <topology evidence="1">Multi-pass membrane protein</topology>
    </subcellularLocation>
</comment>
<reference evidence="10 11" key="1">
    <citation type="submission" date="2019-04" db="EMBL/GenBank/DDBJ databases">
        <authorList>
            <person name="Embree M."/>
            <person name="Gaffney J.R."/>
        </authorList>
    </citation>
    <scope>NUCLEOTIDE SEQUENCE [LARGE SCALE GENOMIC DNA]</scope>
    <source>
        <strain evidence="10 11">JE7A12</strain>
    </source>
</reference>
<dbReference type="PROSITE" id="PS50893">
    <property type="entry name" value="ABC_TRANSPORTER_2"/>
    <property type="match status" value="1"/>
</dbReference>
<dbReference type="GO" id="GO:0015421">
    <property type="term" value="F:ABC-type oligopeptide transporter activity"/>
    <property type="evidence" value="ECO:0007669"/>
    <property type="project" value="TreeGrafter"/>
</dbReference>
<dbReference type="PROSITE" id="PS50929">
    <property type="entry name" value="ABC_TM1F"/>
    <property type="match status" value="1"/>
</dbReference>